<dbReference type="SUPFAM" id="SSF52540">
    <property type="entry name" value="P-loop containing nucleoside triphosphate hydrolases"/>
    <property type="match status" value="1"/>
</dbReference>
<evidence type="ECO:0000256" key="6">
    <source>
        <dbReference type="ARBA" id="ARBA00037066"/>
    </source>
</evidence>
<keyword evidence="8" id="KW-1185">Reference proteome</keyword>
<evidence type="ECO:0000313" key="8">
    <source>
        <dbReference type="Proteomes" id="UP000027170"/>
    </source>
</evidence>
<comment type="function">
    <text evidence="6">Part of the ABC transporter complex HmuTUV involved in hemin import. Responsible for energy coupling to the transport system.</text>
</comment>
<evidence type="ECO:0000256" key="2">
    <source>
        <dbReference type="ARBA" id="ARBA00022475"/>
    </source>
</evidence>
<dbReference type="PROSITE" id="PS00211">
    <property type="entry name" value="ABC_TRANSPORTER_1"/>
    <property type="match status" value="1"/>
</dbReference>
<reference evidence="7 8" key="1">
    <citation type="submission" date="2014-03" db="EMBL/GenBank/DDBJ databases">
        <title>The genomes of two eusocial bee gut symbionts.</title>
        <authorList>
            <person name="Kwong W.K."/>
            <person name="Engel P."/>
            <person name="Koch H."/>
            <person name="Moran N.A."/>
        </authorList>
    </citation>
    <scope>NUCLEOTIDE SEQUENCE [LARGE SCALE GENOMIC DNA]</scope>
    <source>
        <strain evidence="8">wkB29</strain>
    </source>
</reference>
<dbReference type="SMART" id="SM00382">
    <property type="entry name" value="AAA"/>
    <property type="match status" value="1"/>
</dbReference>
<evidence type="ECO:0000256" key="3">
    <source>
        <dbReference type="ARBA" id="ARBA00022741"/>
    </source>
</evidence>
<dbReference type="GO" id="GO:0016887">
    <property type="term" value="F:ATP hydrolysis activity"/>
    <property type="evidence" value="ECO:0007669"/>
    <property type="project" value="InterPro"/>
</dbReference>
<dbReference type="GO" id="GO:0005524">
    <property type="term" value="F:ATP binding"/>
    <property type="evidence" value="ECO:0007669"/>
    <property type="project" value="UniProtKB-KW"/>
</dbReference>
<dbReference type="Gene3D" id="3.40.50.300">
    <property type="entry name" value="P-loop containing nucleotide triphosphate hydrolases"/>
    <property type="match status" value="1"/>
</dbReference>
<dbReference type="PROSITE" id="PS50893">
    <property type="entry name" value="ABC_TRANSPORTER_2"/>
    <property type="match status" value="1"/>
</dbReference>
<keyword evidence="1" id="KW-0813">Transport</keyword>
<dbReference type="InterPro" id="IPR027417">
    <property type="entry name" value="P-loop_NTPase"/>
</dbReference>
<dbReference type="RefSeq" id="WP_037406815.1">
    <property type="nucleotide sequence ID" value="NZ_JFZV01000004.1"/>
</dbReference>
<dbReference type="Pfam" id="PF00005">
    <property type="entry name" value="ABC_tran"/>
    <property type="match status" value="1"/>
</dbReference>
<dbReference type="AlphaFoldDB" id="A0A066TSM4"/>
<dbReference type="PANTHER" id="PTHR42794">
    <property type="entry name" value="HEMIN IMPORT ATP-BINDING PROTEIN HMUV"/>
    <property type="match status" value="1"/>
</dbReference>
<dbReference type="InterPro" id="IPR003593">
    <property type="entry name" value="AAA+_ATPase"/>
</dbReference>
<keyword evidence="5" id="KW-1278">Translocase</keyword>
<dbReference type="InterPro" id="IPR017871">
    <property type="entry name" value="ABC_transporter-like_CS"/>
</dbReference>
<accession>A0A066TSM4</accession>
<dbReference type="EMBL" id="JFZV01000004">
    <property type="protein sequence ID" value="KDN15033.1"/>
    <property type="molecule type" value="Genomic_DNA"/>
</dbReference>
<evidence type="ECO:0000256" key="4">
    <source>
        <dbReference type="ARBA" id="ARBA00022840"/>
    </source>
</evidence>
<keyword evidence="3" id="KW-0547">Nucleotide-binding</keyword>
<comment type="caution">
    <text evidence="7">The sequence shown here is derived from an EMBL/GenBank/DDBJ whole genome shotgun (WGS) entry which is preliminary data.</text>
</comment>
<evidence type="ECO:0000313" key="7">
    <source>
        <dbReference type="EMBL" id="KDN15033.1"/>
    </source>
</evidence>
<evidence type="ECO:0000256" key="1">
    <source>
        <dbReference type="ARBA" id="ARBA00022448"/>
    </source>
</evidence>
<dbReference type="PANTHER" id="PTHR42794:SF1">
    <property type="entry name" value="HEMIN IMPORT ATP-BINDING PROTEIN HMUV"/>
    <property type="match status" value="1"/>
</dbReference>
<dbReference type="Proteomes" id="UP000027170">
    <property type="component" value="Unassembled WGS sequence"/>
</dbReference>
<dbReference type="eggNOG" id="COG1120">
    <property type="taxonomic scope" value="Bacteria"/>
</dbReference>
<dbReference type="CDD" id="cd03214">
    <property type="entry name" value="ABC_Iron-Siderophores_B12_Hemin"/>
    <property type="match status" value="1"/>
</dbReference>
<name>A0A066TSM4_9NEIS</name>
<keyword evidence="2" id="KW-0472">Membrane</keyword>
<gene>
    <name evidence="7" type="ORF">SALWKB29_1105</name>
</gene>
<organism evidence="7 8">
    <name type="scientific">Snodgrassella communis</name>
    <dbReference type="NCBI Taxonomy" id="2946699"/>
    <lineage>
        <taxon>Bacteria</taxon>
        <taxon>Pseudomonadati</taxon>
        <taxon>Pseudomonadota</taxon>
        <taxon>Betaproteobacteria</taxon>
        <taxon>Neisseriales</taxon>
        <taxon>Neisseriaceae</taxon>
        <taxon>Snodgrassella</taxon>
    </lineage>
</organism>
<evidence type="ECO:0000256" key="5">
    <source>
        <dbReference type="ARBA" id="ARBA00022967"/>
    </source>
</evidence>
<proteinExistence type="predicted"/>
<sequence length="256" mass="28635">MESLFTVRNVQVQARGRCILSVPQLDLPVSQHTSIIGPNGAGKSTLLRALLGLHGTGVQLRGESVGSNLKRGQIAWVGQHGQYNLPLTVTEYVQLGCCPHGSWFKKAQAPTTKLQHLLDVFDLRPLAQQRIGRLSGGEQQRANVVRALLQNAPVLLLDEPCNHLDIRHQHRLMHYLREHHAEFSVVMVLHDLTMAANHADFIVLMNEGQIVASGTPQDVMQSDLLSEVYQWPIRRIEEDGRLFFRMDHHSVHSAVA</sequence>
<protein>
    <submittedName>
        <fullName evidence="7">Uncharacterized protein</fullName>
    </submittedName>
</protein>
<keyword evidence="4" id="KW-0067">ATP-binding</keyword>
<dbReference type="InterPro" id="IPR003439">
    <property type="entry name" value="ABC_transporter-like_ATP-bd"/>
</dbReference>
<dbReference type="OrthoDB" id="5296765at2"/>
<keyword evidence="2" id="KW-1003">Cell membrane</keyword>